<dbReference type="OMA" id="ERWDHNV"/>
<dbReference type="GO" id="GO:0004534">
    <property type="term" value="F:5'-3' RNA exonuclease activity"/>
    <property type="evidence" value="ECO:0007669"/>
    <property type="project" value="UniProtKB-UniRule"/>
</dbReference>
<evidence type="ECO:0000313" key="12">
    <source>
        <dbReference type="Proteomes" id="UP000002872"/>
    </source>
</evidence>
<keyword evidence="2" id="KW-0804">Transcription</keyword>
<evidence type="ECO:0000256" key="5">
    <source>
        <dbReference type="ARBA" id="ARBA00022801"/>
    </source>
</evidence>
<dbReference type="EMBL" id="GL870879">
    <property type="protein sequence ID" value="EIJ88011.1"/>
    <property type="molecule type" value="Genomic_DNA"/>
</dbReference>
<organism evidence="11 12">
    <name type="scientific">Nematocida parisii (strain ERTm3)</name>
    <name type="common">Nematode killer fungus</name>
    <dbReference type="NCBI Taxonomy" id="935791"/>
    <lineage>
        <taxon>Eukaryota</taxon>
        <taxon>Fungi</taxon>
        <taxon>Fungi incertae sedis</taxon>
        <taxon>Microsporidia</taxon>
        <taxon>Nematocida</taxon>
    </lineage>
</organism>
<evidence type="ECO:0000313" key="11">
    <source>
        <dbReference type="EMBL" id="EIJ88011.1"/>
    </source>
</evidence>
<dbReference type="GO" id="GO:0006353">
    <property type="term" value="P:DNA-templated transcription termination"/>
    <property type="evidence" value="ECO:0007669"/>
    <property type="project" value="UniProtKB-KW"/>
</dbReference>
<dbReference type="PANTHER" id="PTHR12341:SF7">
    <property type="entry name" value="5'-3' EXORIBONUCLEASE 1"/>
    <property type="match status" value="1"/>
</dbReference>
<dbReference type="Proteomes" id="UP000002872">
    <property type="component" value="Unassembled WGS sequence"/>
</dbReference>
<protein>
    <recommendedName>
        <fullName evidence="7">5'-3' exoribonuclease</fullName>
        <ecNumber evidence="7">3.1.13.-</ecNumber>
    </recommendedName>
</protein>
<dbReference type="InterPro" id="IPR041412">
    <property type="entry name" value="Xrn1_helical"/>
</dbReference>
<evidence type="ECO:0000256" key="6">
    <source>
        <dbReference type="ARBA" id="ARBA00022839"/>
    </source>
</evidence>
<feature type="domain" description="Xrn1 N-terminal" evidence="9">
    <location>
        <begin position="1"/>
        <end position="206"/>
    </location>
</feature>
<dbReference type="AlphaFoldDB" id="I3EFL4"/>
<evidence type="ECO:0000256" key="2">
    <source>
        <dbReference type="ARBA" id="ARBA00022472"/>
    </source>
</evidence>
<dbReference type="GO" id="GO:0003723">
    <property type="term" value="F:RNA binding"/>
    <property type="evidence" value="ECO:0007669"/>
    <property type="project" value="TreeGrafter"/>
</dbReference>
<dbReference type="VEuPathDB" id="MicrosporidiaDB:NEQG_01455"/>
<feature type="domain" description="Xrn1 helical" evidence="10">
    <location>
        <begin position="353"/>
        <end position="566"/>
    </location>
</feature>
<dbReference type="FunCoup" id="I3EFL4">
    <property type="interactions" value="286"/>
</dbReference>
<feature type="region of interest" description="Disordered" evidence="8">
    <location>
        <begin position="89"/>
        <end position="111"/>
    </location>
</feature>
<dbReference type="InterPro" id="IPR017151">
    <property type="entry name" value="Xrn2/3/4"/>
</dbReference>
<evidence type="ECO:0000256" key="1">
    <source>
        <dbReference type="ARBA" id="ARBA00006994"/>
    </source>
</evidence>
<dbReference type="InterPro" id="IPR004859">
    <property type="entry name" value="Xrn1_N"/>
</dbReference>
<keyword evidence="12" id="KW-1185">Reference proteome</keyword>
<dbReference type="Gene3D" id="1.25.40.1050">
    <property type="match status" value="1"/>
</dbReference>
<dbReference type="STRING" id="935791.I3EFL4"/>
<dbReference type="Gene3D" id="3.40.50.12390">
    <property type="match status" value="2"/>
</dbReference>
<dbReference type="GO" id="GO:0000956">
    <property type="term" value="P:nuclear-transcribed mRNA catabolic process"/>
    <property type="evidence" value="ECO:0007669"/>
    <property type="project" value="TreeGrafter"/>
</dbReference>
<evidence type="ECO:0000259" key="10">
    <source>
        <dbReference type="Pfam" id="PF17846"/>
    </source>
</evidence>
<dbReference type="EC" id="3.1.13.-" evidence="7"/>
<dbReference type="HOGENOM" id="CLU_006038_3_1_1"/>
<name>I3EFL4_NEMP3</name>
<dbReference type="GO" id="GO:0006397">
    <property type="term" value="P:mRNA processing"/>
    <property type="evidence" value="ECO:0007669"/>
    <property type="project" value="UniProtKB-UniRule"/>
</dbReference>
<keyword evidence="2" id="KW-0805">Transcription regulation</keyword>
<keyword evidence="3 7" id="KW-0507">mRNA processing</keyword>
<comment type="similarity">
    <text evidence="1 7">Belongs to the 5'-3' exonuclease family. XRN2/RAT1 subfamily.</text>
</comment>
<feature type="compositionally biased region" description="Basic and acidic residues" evidence="8">
    <location>
        <begin position="91"/>
        <end position="109"/>
    </location>
</feature>
<evidence type="ECO:0000256" key="4">
    <source>
        <dbReference type="ARBA" id="ARBA00022722"/>
    </source>
</evidence>
<evidence type="ECO:0000256" key="7">
    <source>
        <dbReference type="PIRNR" id="PIRNR037239"/>
    </source>
</evidence>
<dbReference type="InterPro" id="IPR027073">
    <property type="entry name" value="5_3_exoribonuclease"/>
</dbReference>
<proteinExistence type="inferred from homology"/>
<reference evidence="11" key="1">
    <citation type="submission" date="2011-01" db="EMBL/GenBank/DDBJ databases">
        <title>The Genome Sequence of Nematocida parisii strain ERTm3.</title>
        <authorList>
            <consortium name="The Broad Institute Genome Sequencing Platform"/>
            <consortium name="The Broad Institute Genome Sequencing Center for Infectious Disease"/>
            <person name="Cuomo C."/>
            <person name="Troemel E."/>
            <person name="Young S.K."/>
            <person name="Zeng Q."/>
            <person name="Gargeya S."/>
            <person name="Fitzgerald M."/>
            <person name="Haas B."/>
            <person name="Abouelleil A."/>
            <person name="Alvarado L."/>
            <person name="Arachchi H.M."/>
            <person name="Berlin A."/>
            <person name="Chapman S.B."/>
            <person name="Gearin G."/>
            <person name="Goldberg J."/>
            <person name="Griggs A."/>
            <person name="Gujja S."/>
            <person name="Hansen M."/>
            <person name="Heiman D."/>
            <person name="Howarth C."/>
            <person name="Larimer J."/>
            <person name="Lui A."/>
            <person name="MacDonald P.J.P."/>
            <person name="McCowen C."/>
            <person name="Montmayeur A."/>
            <person name="Murphy C."/>
            <person name="Neiman D."/>
            <person name="Pearson M."/>
            <person name="Priest M."/>
            <person name="Roberts A."/>
            <person name="Saif S."/>
            <person name="Shea T."/>
            <person name="Sisk P."/>
            <person name="Stolte C."/>
            <person name="Sykes S."/>
            <person name="Wortman J."/>
            <person name="Nusbaum C."/>
            <person name="Birren B."/>
        </authorList>
    </citation>
    <scope>NUCLEOTIDE SEQUENCE</scope>
    <source>
        <strain evidence="11">ERTm3</strain>
    </source>
</reference>
<evidence type="ECO:0000256" key="3">
    <source>
        <dbReference type="ARBA" id="ARBA00022664"/>
    </source>
</evidence>
<keyword evidence="6 7" id="KW-0269">Exonuclease</keyword>
<dbReference type="Pfam" id="PF03159">
    <property type="entry name" value="XRN_N"/>
    <property type="match status" value="1"/>
</dbReference>
<dbReference type="PIRSF" id="PIRSF037239">
    <property type="entry name" value="Exonuclease_Xrn2"/>
    <property type="match status" value="1"/>
</dbReference>
<comment type="function">
    <text evidence="7">Possesses 5'-&gt;3' exoribonuclease activity. May promote termination of transcription by RNA polymerase II.</text>
</comment>
<dbReference type="CDD" id="cd18673">
    <property type="entry name" value="PIN_XRN1-2-like"/>
    <property type="match status" value="1"/>
</dbReference>
<dbReference type="OrthoDB" id="372487at2759"/>
<dbReference type="InParanoid" id="I3EFL4"/>
<dbReference type="Pfam" id="PF17846">
    <property type="entry name" value="XRN_M"/>
    <property type="match status" value="1"/>
</dbReference>
<keyword evidence="2" id="KW-0806">Transcription termination</keyword>
<evidence type="ECO:0000259" key="9">
    <source>
        <dbReference type="Pfam" id="PF03159"/>
    </source>
</evidence>
<accession>I3EFL4</accession>
<gene>
    <name evidence="11" type="ORF">NEQG_01455</name>
</gene>
<dbReference type="GO" id="GO:0005634">
    <property type="term" value="C:nucleus"/>
    <property type="evidence" value="ECO:0007669"/>
    <property type="project" value="InterPro"/>
</dbReference>
<dbReference type="PANTHER" id="PTHR12341">
    <property type="entry name" value="5'-&gt;3' EXORIBONUCLEASE"/>
    <property type="match status" value="1"/>
</dbReference>
<keyword evidence="4 7" id="KW-0540">Nuclease</keyword>
<evidence type="ECO:0000256" key="8">
    <source>
        <dbReference type="SAM" id="MobiDB-lite"/>
    </source>
</evidence>
<keyword evidence="5 7" id="KW-0378">Hydrolase</keyword>
<sequence length="613" mass="70099">MGVPSLFRWIAKRYPKSINAASGQEVDNLYLDLNGIIHPCCHPRNREPPGSEEEMFREIFKTVDHLVSIVRPKHLLYIAVDGVAPRAKMNQQRERRFRPKDVSDGHVEGGFDPNTITPGTPFMYRLHCAIIRYIEQRQSAGINGWKQLAVIYSGCDVPGEGEHKVYDFVRSIKGTGVRHAICGLDADLIFLSLATHEKSFKVLREDVFFLEKEERSTCKLCKKEGHSTGNCNPNTFPPYIYLDIDIIRRYLYTDFSTAINARFDFERILDDWIFVCFFVGNDFLPSIPSMDIKVAAIETITTSYINNLLTRRQYLTEDSKINIAELSVLMDTLGETEEKLLRAKLAGYVKNAKRRGEAPREEDLKVKLYEEKGRLEYYSSKMHANSPEDITNGCVEYLRGLSWILQYYYKGCPSWNWYYPLHFAPLAQDIADTLKKMPHLSFDFSKGAARKPLEQVMAVLPPSSASSIPEGLYPIFNEMPENYPDEVKIDMFGKTQAWQGVALLPFFDCDKLVSLVREHSRNLPLDEIYRNVEGCDLLFLPTANKNYATAETLYTNFTKTSNVKIMGKFYSGRATIHSSASMPGDSQRLIEEAKNYVVKSISVVFVPIKKQIY</sequence>